<evidence type="ECO:0000256" key="2">
    <source>
        <dbReference type="ARBA" id="ARBA00023002"/>
    </source>
</evidence>
<evidence type="ECO:0000313" key="5">
    <source>
        <dbReference type="EMBL" id="THV00248.1"/>
    </source>
</evidence>
<dbReference type="InterPro" id="IPR016166">
    <property type="entry name" value="FAD-bd_PCMH"/>
</dbReference>
<dbReference type="GO" id="GO:0071949">
    <property type="term" value="F:FAD binding"/>
    <property type="evidence" value="ECO:0007669"/>
    <property type="project" value="InterPro"/>
</dbReference>
<keyword evidence="3" id="KW-0732">Signal</keyword>
<dbReference type="Pfam" id="PF01565">
    <property type="entry name" value="FAD_binding_4"/>
    <property type="match status" value="1"/>
</dbReference>
<feature type="chain" id="PRO_5020560388" evidence="3">
    <location>
        <begin position="30"/>
        <end position="582"/>
    </location>
</feature>
<evidence type="ECO:0000313" key="6">
    <source>
        <dbReference type="Proteomes" id="UP000297245"/>
    </source>
</evidence>
<dbReference type="Proteomes" id="UP000297245">
    <property type="component" value="Unassembled WGS sequence"/>
</dbReference>
<sequence length="582" mass="63636">MKAKGPLSYLIAICTGALAVLHPVQNVLAQNLRSESCRALPEDPGWPSHDIWSSFNASVDGRLIRTVPIASPCHDSTFNNEQCQFVRDNWHEVSLHLPSSSSVMTPFFANESCDPFTAPDAQCIIGSYVQYAVNVSTKVHVVKTLDFAKKHNIRFVVRNTGHDYMGKSTGKGGLAIWTHYLRDIEWIDDFESISYRGPAFKASGGVSVEQLYDFAAERSRTVVGGDCPTVGFTGGYIQGAGHSTLTSLYGLAADSALEYEVITTDGKFITASPTSHADLYWALSGGGGGTYGVVWTVTVKAHPDFPVTVANLTFSAAGVSQDSYWEALNAYLTFTPSFTDAGGYAVALYSQESFSGAPLFLPNRTVSEMNTLTHPLLEKLSALSINYTYNVASFSNFRTAYANVPSFQDILVGTTNFGGRLLPRELFSDETLPDTVRVLRNITDAGASAYDVALKATVKDENAPANAVLPAWRTAEKLLITLVPWNDTASREEMLASRDLITNVIDPPLRQLAPNSGTYLNEANSDEPDWQHAFYGEHYDRLLQIKDRYDPDEMLYGSTAVGGDRWVEDVDGRLCRVGSIEV</sequence>
<proteinExistence type="inferred from homology"/>
<dbReference type="AlphaFoldDB" id="A0A4S8MCI3"/>
<name>A0A4S8MCI3_DENBC</name>
<dbReference type="Gene3D" id="3.30.465.10">
    <property type="match status" value="2"/>
</dbReference>
<dbReference type="SUPFAM" id="SSF56176">
    <property type="entry name" value="FAD-binding/transporter-associated domain-like"/>
    <property type="match status" value="1"/>
</dbReference>
<feature type="domain" description="FAD-binding PCMH-type" evidence="4">
    <location>
        <begin position="124"/>
        <end position="304"/>
    </location>
</feature>
<evidence type="ECO:0000259" key="4">
    <source>
        <dbReference type="PROSITE" id="PS51387"/>
    </source>
</evidence>
<evidence type="ECO:0000256" key="3">
    <source>
        <dbReference type="SAM" id="SignalP"/>
    </source>
</evidence>
<dbReference type="InterPro" id="IPR036318">
    <property type="entry name" value="FAD-bd_PCMH-like_sf"/>
</dbReference>
<dbReference type="PROSITE" id="PS51387">
    <property type="entry name" value="FAD_PCMH"/>
    <property type="match status" value="1"/>
</dbReference>
<accession>A0A4S8MCI3</accession>
<dbReference type="InterPro" id="IPR050432">
    <property type="entry name" value="FAD-linked_Oxidoreductases_BP"/>
</dbReference>
<dbReference type="PANTHER" id="PTHR13878:SF91">
    <property type="entry name" value="FAD BINDING DOMAIN PROTEIN (AFU_ORTHOLOGUE AFUA_6G12070)-RELATED"/>
    <property type="match status" value="1"/>
</dbReference>
<dbReference type="InterPro" id="IPR006094">
    <property type="entry name" value="Oxid_FAD_bind_N"/>
</dbReference>
<evidence type="ECO:0000256" key="1">
    <source>
        <dbReference type="ARBA" id="ARBA00005466"/>
    </source>
</evidence>
<feature type="signal peptide" evidence="3">
    <location>
        <begin position="1"/>
        <end position="29"/>
    </location>
</feature>
<keyword evidence="2" id="KW-0560">Oxidoreductase</keyword>
<keyword evidence="6" id="KW-1185">Reference proteome</keyword>
<dbReference type="EMBL" id="ML179106">
    <property type="protein sequence ID" value="THV00248.1"/>
    <property type="molecule type" value="Genomic_DNA"/>
</dbReference>
<organism evidence="5 6">
    <name type="scientific">Dendrothele bispora (strain CBS 962.96)</name>
    <dbReference type="NCBI Taxonomy" id="1314807"/>
    <lineage>
        <taxon>Eukaryota</taxon>
        <taxon>Fungi</taxon>
        <taxon>Dikarya</taxon>
        <taxon>Basidiomycota</taxon>
        <taxon>Agaricomycotina</taxon>
        <taxon>Agaricomycetes</taxon>
        <taxon>Agaricomycetidae</taxon>
        <taxon>Agaricales</taxon>
        <taxon>Agaricales incertae sedis</taxon>
        <taxon>Dendrothele</taxon>
    </lineage>
</organism>
<dbReference type="InterPro" id="IPR016169">
    <property type="entry name" value="FAD-bd_PCMH_sub2"/>
</dbReference>
<dbReference type="Pfam" id="PF08031">
    <property type="entry name" value="BBE"/>
    <property type="match status" value="1"/>
</dbReference>
<dbReference type="OrthoDB" id="9983560at2759"/>
<gene>
    <name evidence="5" type="ORF">K435DRAFT_751267</name>
</gene>
<dbReference type="GO" id="GO:0016491">
    <property type="term" value="F:oxidoreductase activity"/>
    <property type="evidence" value="ECO:0007669"/>
    <property type="project" value="UniProtKB-KW"/>
</dbReference>
<dbReference type="PANTHER" id="PTHR13878">
    <property type="entry name" value="GULONOLACTONE OXIDASE"/>
    <property type="match status" value="1"/>
</dbReference>
<reference evidence="5 6" key="1">
    <citation type="journal article" date="2019" name="Nat. Ecol. Evol.">
        <title>Megaphylogeny resolves global patterns of mushroom evolution.</title>
        <authorList>
            <person name="Varga T."/>
            <person name="Krizsan K."/>
            <person name="Foldi C."/>
            <person name="Dima B."/>
            <person name="Sanchez-Garcia M."/>
            <person name="Sanchez-Ramirez S."/>
            <person name="Szollosi G.J."/>
            <person name="Szarkandi J.G."/>
            <person name="Papp V."/>
            <person name="Albert L."/>
            <person name="Andreopoulos W."/>
            <person name="Angelini C."/>
            <person name="Antonin V."/>
            <person name="Barry K.W."/>
            <person name="Bougher N.L."/>
            <person name="Buchanan P."/>
            <person name="Buyck B."/>
            <person name="Bense V."/>
            <person name="Catcheside P."/>
            <person name="Chovatia M."/>
            <person name="Cooper J."/>
            <person name="Damon W."/>
            <person name="Desjardin D."/>
            <person name="Finy P."/>
            <person name="Geml J."/>
            <person name="Haridas S."/>
            <person name="Hughes K."/>
            <person name="Justo A."/>
            <person name="Karasinski D."/>
            <person name="Kautmanova I."/>
            <person name="Kiss B."/>
            <person name="Kocsube S."/>
            <person name="Kotiranta H."/>
            <person name="LaButti K.M."/>
            <person name="Lechner B.E."/>
            <person name="Liimatainen K."/>
            <person name="Lipzen A."/>
            <person name="Lukacs Z."/>
            <person name="Mihaltcheva S."/>
            <person name="Morgado L.N."/>
            <person name="Niskanen T."/>
            <person name="Noordeloos M.E."/>
            <person name="Ohm R.A."/>
            <person name="Ortiz-Santana B."/>
            <person name="Ovrebo C."/>
            <person name="Racz N."/>
            <person name="Riley R."/>
            <person name="Savchenko A."/>
            <person name="Shiryaev A."/>
            <person name="Soop K."/>
            <person name="Spirin V."/>
            <person name="Szebenyi C."/>
            <person name="Tomsovsky M."/>
            <person name="Tulloss R.E."/>
            <person name="Uehling J."/>
            <person name="Grigoriev I.V."/>
            <person name="Vagvolgyi C."/>
            <person name="Papp T."/>
            <person name="Martin F.M."/>
            <person name="Miettinen O."/>
            <person name="Hibbett D.S."/>
            <person name="Nagy L.G."/>
        </authorList>
    </citation>
    <scope>NUCLEOTIDE SEQUENCE [LARGE SCALE GENOMIC DNA]</scope>
    <source>
        <strain evidence="5 6">CBS 962.96</strain>
    </source>
</reference>
<comment type="similarity">
    <text evidence="1">Belongs to the oxygen-dependent FAD-linked oxidoreductase family.</text>
</comment>
<dbReference type="InterPro" id="IPR012951">
    <property type="entry name" value="BBE"/>
</dbReference>
<protein>
    <submittedName>
        <fullName evidence="5">FAD/FMN-containing isoamyl alcohol oxidase MreA</fullName>
    </submittedName>
</protein>